<reference evidence="2" key="1">
    <citation type="journal article" date="2013" name="Proc. Natl. Acad. Sci. U.S.A.">
        <title>Genome structure and metabolic features in the red seaweed Chondrus crispus shed light on evolution of the Archaeplastida.</title>
        <authorList>
            <person name="Collen J."/>
            <person name="Porcel B."/>
            <person name="Carre W."/>
            <person name="Ball S.G."/>
            <person name="Chaparro C."/>
            <person name="Tonon T."/>
            <person name="Barbeyron T."/>
            <person name="Michel G."/>
            <person name="Noel B."/>
            <person name="Valentin K."/>
            <person name="Elias M."/>
            <person name="Artiguenave F."/>
            <person name="Arun A."/>
            <person name="Aury J.M."/>
            <person name="Barbosa-Neto J.F."/>
            <person name="Bothwell J.H."/>
            <person name="Bouget F.Y."/>
            <person name="Brillet L."/>
            <person name="Cabello-Hurtado F."/>
            <person name="Capella-Gutierrez S."/>
            <person name="Charrier B."/>
            <person name="Cladiere L."/>
            <person name="Cock J.M."/>
            <person name="Coelho S.M."/>
            <person name="Colleoni C."/>
            <person name="Czjzek M."/>
            <person name="Da Silva C."/>
            <person name="Delage L."/>
            <person name="Denoeud F."/>
            <person name="Deschamps P."/>
            <person name="Dittami S.M."/>
            <person name="Gabaldon T."/>
            <person name="Gachon C.M."/>
            <person name="Groisillier A."/>
            <person name="Herve C."/>
            <person name="Jabbari K."/>
            <person name="Katinka M."/>
            <person name="Kloareg B."/>
            <person name="Kowalczyk N."/>
            <person name="Labadie K."/>
            <person name="Leblanc C."/>
            <person name="Lopez P.J."/>
            <person name="McLachlan D.H."/>
            <person name="Meslet-Cladiere L."/>
            <person name="Moustafa A."/>
            <person name="Nehr Z."/>
            <person name="Nyvall Collen P."/>
            <person name="Panaud O."/>
            <person name="Partensky F."/>
            <person name="Poulain J."/>
            <person name="Rensing S.A."/>
            <person name="Rousvoal S."/>
            <person name="Samson G."/>
            <person name="Symeonidi A."/>
            <person name="Weissenbach J."/>
            <person name="Zambounis A."/>
            <person name="Wincker P."/>
            <person name="Boyen C."/>
        </authorList>
    </citation>
    <scope>NUCLEOTIDE SEQUENCE [LARGE SCALE GENOMIC DNA]</scope>
    <source>
        <strain evidence="2">cv. Stackhouse</strain>
    </source>
</reference>
<organism evidence="1 2">
    <name type="scientific">Chondrus crispus</name>
    <name type="common">Carrageen Irish moss</name>
    <name type="synonym">Polymorpha crispa</name>
    <dbReference type="NCBI Taxonomy" id="2769"/>
    <lineage>
        <taxon>Eukaryota</taxon>
        <taxon>Rhodophyta</taxon>
        <taxon>Florideophyceae</taxon>
        <taxon>Rhodymeniophycidae</taxon>
        <taxon>Gigartinales</taxon>
        <taxon>Gigartinaceae</taxon>
        <taxon>Chondrus</taxon>
    </lineage>
</organism>
<protein>
    <submittedName>
        <fullName evidence="1">Uncharacterized protein</fullName>
    </submittedName>
</protein>
<proteinExistence type="predicted"/>
<evidence type="ECO:0000313" key="2">
    <source>
        <dbReference type="Proteomes" id="UP000012073"/>
    </source>
</evidence>
<evidence type="ECO:0000313" key="1">
    <source>
        <dbReference type="EMBL" id="CDF39715.1"/>
    </source>
</evidence>
<dbReference type="RefSeq" id="XP_005710009.1">
    <property type="nucleotide sequence ID" value="XM_005709952.1"/>
</dbReference>
<name>R7QQQ2_CHOCR</name>
<dbReference type="Proteomes" id="UP000012073">
    <property type="component" value="Unassembled WGS sequence"/>
</dbReference>
<sequence length="29" mass="3131">MRRVDCIGTNSSVLCCSEPVLCCRACVVL</sequence>
<keyword evidence="2" id="KW-1185">Reference proteome</keyword>
<dbReference type="KEGG" id="ccp:CHC_T00006760001"/>
<gene>
    <name evidence="1" type="ORF">CHC_T00006760001</name>
</gene>
<dbReference type="AlphaFoldDB" id="R7QQQ2"/>
<accession>R7QQQ2</accession>
<dbReference type="GeneID" id="17317764"/>
<dbReference type="EMBL" id="HG002070">
    <property type="protein sequence ID" value="CDF39715.1"/>
    <property type="molecule type" value="Genomic_DNA"/>
</dbReference>
<dbReference type="Gramene" id="CDF39715">
    <property type="protein sequence ID" value="CDF39715"/>
    <property type="gene ID" value="CHC_T00006760001"/>
</dbReference>